<feature type="region of interest" description="Disordered" evidence="8">
    <location>
        <begin position="331"/>
        <end position="359"/>
    </location>
</feature>
<evidence type="ECO:0000256" key="2">
    <source>
        <dbReference type="ARBA" id="ARBA00008174"/>
    </source>
</evidence>
<name>A0A074XYS3_AURPU</name>
<organism evidence="10 11">
    <name type="scientific">Aureobasidium pullulans EXF-150</name>
    <dbReference type="NCBI Taxonomy" id="1043002"/>
    <lineage>
        <taxon>Eukaryota</taxon>
        <taxon>Fungi</taxon>
        <taxon>Dikarya</taxon>
        <taxon>Ascomycota</taxon>
        <taxon>Pezizomycotina</taxon>
        <taxon>Dothideomycetes</taxon>
        <taxon>Dothideomycetidae</taxon>
        <taxon>Dothideales</taxon>
        <taxon>Saccotheciaceae</taxon>
        <taxon>Aureobasidium</taxon>
    </lineage>
</organism>
<comment type="subcellular location">
    <subcellularLocation>
        <location evidence="1">Nucleus</location>
    </subcellularLocation>
</comment>
<dbReference type="RefSeq" id="XP_029764981.1">
    <property type="nucleotide sequence ID" value="XM_029904736.1"/>
</dbReference>
<feature type="domain" description="Timeless N-terminal" evidence="9">
    <location>
        <begin position="35"/>
        <end position="304"/>
    </location>
</feature>
<feature type="compositionally biased region" description="Basic and acidic residues" evidence="8">
    <location>
        <begin position="981"/>
        <end position="990"/>
    </location>
</feature>
<dbReference type="GO" id="GO:0043111">
    <property type="term" value="P:replication fork arrest"/>
    <property type="evidence" value="ECO:0007669"/>
    <property type="project" value="TreeGrafter"/>
</dbReference>
<dbReference type="InterPro" id="IPR044998">
    <property type="entry name" value="Timeless"/>
</dbReference>
<dbReference type="GO" id="GO:0000076">
    <property type="term" value="P:DNA replication checkpoint signaling"/>
    <property type="evidence" value="ECO:0007669"/>
    <property type="project" value="TreeGrafter"/>
</dbReference>
<dbReference type="OrthoDB" id="310853at2759"/>
<dbReference type="STRING" id="1043002.A0A074XYS3"/>
<protein>
    <recommendedName>
        <fullName evidence="3">Topoisomerase 1-associated factor 1</fullName>
    </recommendedName>
</protein>
<dbReference type="Pfam" id="PF04821">
    <property type="entry name" value="TIMELESS"/>
    <property type="match status" value="1"/>
</dbReference>
<evidence type="ECO:0000256" key="8">
    <source>
        <dbReference type="SAM" id="MobiDB-lite"/>
    </source>
</evidence>
<evidence type="ECO:0000256" key="4">
    <source>
        <dbReference type="ARBA" id="ARBA00022880"/>
    </source>
</evidence>
<gene>
    <name evidence="10" type="ORF">M438DRAFT_342343</name>
</gene>
<reference evidence="10 11" key="1">
    <citation type="journal article" date="2014" name="BMC Genomics">
        <title>Genome sequencing of four Aureobasidium pullulans varieties: biotechnological potential, stress tolerance, and description of new species.</title>
        <authorList>
            <person name="Gostin Ar C."/>
            <person name="Ohm R.A."/>
            <person name="Kogej T."/>
            <person name="Sonjak S."/>
            <person name="Turk M."/>
            <person name="Zajc J."/>
            <person name="Zalar P."/>
            <person name="Grube M."/>
            <person name="Sun H."/>
            <person name="Han J."/>
            <person name="Sharma A."/>
            <person name="Chiniquy J."/>
            <person name="Ngan C.Y."/>
            <person name="Lipzen A."/>
            <person name="Barry K."/>
            <person name="Grigoriev I.V."/>
            <person name="Gunde-Cimerman N."/>
        </authorList>
    </citation>
    <scope>NUCLEOTIDE SEQUENCE [LARGE SCALE GENOMIC DNA]</scope>
    <source>
        <strain evidence="10 11">EXF-150</strain>
    </source>
</reference>
<evidence type="ECO:0000313" key="10">
    <source>
        <dbReference type="EMBL" id="KEQ88794.1"/>
    </source>
</evidence>
<accession>A0A074XYS3</accession>
<feature type="compositionally biased region" description="Acidic residues" evidence="8">
    <location>
        <begin position="578"/>
        <end position="590"/>
    </location>
</feature>
<dbReference type="InterPro" id="IPR006906">
    <property type="entry name" value="Timeless_N"/>
</dbReference>
<feature type="compositionally biased region" description="Basic residues" evidence="8">
    <location>
        <begin position="561"/>
        <end position="570"/>
    </location>
</feature>
<comment type="similarity">
    <text evidence="2">Belongs to the timeless family.</text>
</comment>
<keyword evidence="4" id="KW-0236">DNA replication inhibitor</keyword>
<dbReference type="HOGENOM" id="CLU_004390_0_0_1"/>
<dbReference type="GeneID" id="40747042"/>
<keyword evidence="6" id="KW-0469">Meiosis</keyword>
<keyword evidence="5" id="KW-0539">Nucleus</keyword>
<keyword evidence="7" id="KW-0131">Cell cycle</keyword>
<sequence length="1164" mass="132284">MEVFEKSQTVDPEVRAHVYSLISAIGGSSTVNEGEYVLGDDALACLKDLSRWIRLYDDRINRHDVKRCMAEANLVRGDLLPILAQQGDKSDRSVLATKVALNCLDLLNTLTWPIERKEETMTINVHRHLPYIRLAQVEYKRAVLHWESAQILRTAISVAIPAITQPRADRNPRDDSIIGVVLYFLRNVAIIAQPTDLPSQGDDNDISRLETIQAYHEQNVLQLLLTIASSVTEEYPTHDVVLLEILFQLLKGIDPKDLFKNEMQLQDDRSNNLKALLDKEKAMNASYGRNAPSRHHRFGTMIWVKRPDEKVSTLSGQNVIFDEQKTMHQMDQSKIWNKPKPRKKNAEVQDENNDFDNNVKLDEPTRNILRRFVEDFLDSSFNPLFNSLRRALTAEVERAQKYNTRQYYYLMGWFLQAERARQDLLKRNGKVHDAAVDDSPFAYIAAVMTQENFILLGRKIQQSLDDKEWSDLHACMRAFTQILLTVAAMADSASEDDQEIAENIQNRIFYEETTHDQVIAVLRGYKDQGFAFLDACTDMSHTFLRMLERYAKQNVDMQVRSKRRARRKRRVEAQANGAEDEGAASEAEDQADAQRAVSERKFDFNRFASKFMTESAVNTFVRFTTYYRDLDIEQLKRCHRFFYRCAFKMERSIFLYRVDILHLFNRMIKGPEGLSKEMPLFKEWEELVKQVFKRCLRNLDQRRELMVEMLFTKMPNTIFYLENGYDMEITKARPRPPAELMVKPGMDHEQQIAVAVSVLLNQGKLDALAWVKDVLSSAAEDRKSWEDLHASIEDSANADNSNAENENTDGATSQDPDAPVASVEPAIQADKPKPPFITIKPDTDDRKLSLFKDKFLRLLLKLLSLDRLGENDDPDAVWIVPSSVPSSLLLSDLALIRKFEFDLPVLEGGVAPESLLRSKSAAGLHARANRSAAATAVNSDDEGDTLSDLDDQAAALFEPGGPTTRPAGYEKPKKKRLLQRKAPELTEEERMIRAAERDAREKEKNAKVKSALRITDSDDEDDEERDAAFFALEEQRRKKISGVIRNALLTEVDESAGVKGKRKANATKEKAAKGKKRKTITIDSDQESDVDEDEEMRDVGTVDLISDAEGVAEDTPMDAPSPAKNGPAAALVDDDDEEEDVVQTRPARARANARLPFLDDSDSD</sequence>
<dbReference type="Proteomes" id="UP000030706">
    <property type="component" value="Unassembled WGS sequence"/>
</dbReference>
<feature type="region of interest" description="Disordered" evidence="8">
    <location>
        <begin position="1056"/>
        <end position="1164"/>
    </location>
</feature>
<feature type="compositionally biased region" description="Acidic residues" evidence="8">
    <location>
        <begin position="1084"/>
        <end position="1096"/>
    </location>
</feature>
<evidence type="ECO:0000256" key="5">
    <source>
        <dbReference type="ARBA" id="ARBA00023242"/>
    </source>
</evidence>
<dbReference type="GO" id="GO:0003677">
    <property type="term" value="F:DNA binding"/>
    <property type="evidence" value="ECO:0007669"/>
    <property type="project" value="TreeGrafter"/>
</dbReference>
<proteinExistence type="inferred from homology"/>
<dbReference type="PANTHER" id="PTHR22940:SF4">
    <property type="entry name" value="PROTEIN TIMELESS HOMOLOG"/>
    <property type="match status" value="1"/>
</dbReference>
<feature type="compositionally biased region" description="Acidic residues" evidence="8">
    <location>
        <begin position="1132"/>
        <end position="1141"/>
    </location>
</feature>
<feature type="region of interest" description="Disordered" evidence="8">
    <location>
        <begin position="561"/>
        <end position="590"/>
    </location>
</feature>
<evidence type="ECO:0000313" key="11">
    <source>
        <dbReference type="Proteomes" id="UP000030706"/>
    </source>
</evidence>
<evidence type="ECO:0000256" key="3">
    <source>
        <dbReference type="ARBA" id="ARBA00021529"/>
    </source>
</evidence>
<dbReference type="EMBL" id="KL584975">
    <property type="protein sequence ID" value="KEQ88794.1"/>
    <property type="molecule type" value="Genomic_DNA"/>
</dbReference>
<evidence type="ECO:0000256" key="7">
    <source>
        <dbReference type="ARBA" id="ARBA00023306"/>
    </source>
</evidence>
<dbReference type="PANTHER" id="PTHR22940">
    <property type="entry name" value="TIMEOUT/TIMELESS-2"/>
    <property type="match status" value="1"/>
</dbReference>
<feature type="compositionally biased region" description="Low complexity" evidence="8">
    <location>
        <begin position="795"/>
        <end position="805"/>
    </location>
</feature>
<dbReference type="GO" id="GO:0006281">
    <property type="term" value="P:DNA repair"/>
    <property type="evidence" value="ECO:0007669"/>
    <property type="project" value="TreeGrafter"/>
</dbReference>
<keyword evidence="11" id="KW-1185">Reference proteome</keyword>
<feature type="compositionally biased region" description="Low complexity" evidence="8">
    <location>
        <begin position="1145"/>
        <end position="1154"/>
    </location>
</feature>
<evidence type="ECO:0000256" key="6">
    <source>
        <dbReference type="ARBA" id="ARBA00023254"/>
    </source>
</evidence>
<evidence type="ECO:0000259" key="9">
    <source>
        <dbReference type="Pfam" id="PF04821"/>
    </source>
</evidence>
<dbReference type="GO" id="GO:0031298">
    <property type="term" value="C:replication fork protection complex"/>
    <property type="evidence" value="ECO:0007669"/>
    <property type="project" value="TreeGrafter"/>
</dbReference>
<feature type="region of interest" description="Disordered" evidence="8">
    <location>
        <begin position="795"/>
        <end position="839"/>
    </location>
</feature>
<dbReference type="AlphaFoldDB" id="A0A074XYS3"/>
<feature type="region of interest" description="Disordered" evidence="8">
    <location>
        <begin position="955"/>
        <end position="990"/>
    </location>
</feature>
<evidence type="ECO:0000256" key="1">
    <source>
        <dbReference type="ARBA" id="ARBA00004123"/>
    </source>
</evidence>
<dbReference type="GO" id="GO:0051321">
    <property type="term" value="P:meiotic cell cycle"/>
    <property type="evidence" value="ECO:0007669"/>
    <property type="project" value="UniProtKB-KW"/>
</dbReference>